<gene>
    <name evidence="2" type="ORF">CW751_03775</name>
</gene>
<feature type="signal peptide" evidence="1">
    <location>
        <begin position="1"/>
        <end position="21"/>
    </location>
</feature>
<comment type="caution">
    <text evidence="2">The sequence shown here is derived from an EMBL/GenBank/DDBJ whole genome shotgun (WGS) entry which is preliminary data.</text>
</comment>
<sequence length="143" mass="16397">MKKGIIFGLFLSIIWTFNLQAQDCDSIYRVTENYIVNSDDGRAFVSDGQVYTAFLDNERAEFNTTLYGNTVYRIAASAGTKDDYAIFTIRDMEDNILFTNKDHLNNPYWDFKIESTVPVKVQTELDTNKKITGCIVMMIGFLK</sequence>
<evidence type="ECO:0000313" key="3">
    <source>
        <dbReference type="Proteomes" id="UP000236654"/>
    </source>
</evidence>
<keyword evidence="1" id="KW-0732">Signal</keyword>
<proteinExistence type="predicted"/>
<organism evidence="2 3">
    <name type="scientific">Brumimicrobium salinarum</name>
    <dbReference type="NCBI Taxonomy" id="2058658"/>
    <lineage>
        <taxon>Bacteria</taxon>
        <taxon>Pseudomonadati</taxon>
        <taxon>Bacteroidota</taxon>
        <taxon>Flavobacteriia</taxon>
        <taxon>Flavobacteriales</taxon>
        <taxon>Crocinitomicaceae</taxon>
        <taxon>Brumimicrobium</taxon>
    </lineage>
</organism>
<dbReference type="AlphaFoldDB" id="A0A2I0R522"/>
<name>A0A2I0R522_9FLAO</name>
<dbReference type="RefSeq" id="WP_101333669.1">
    <property type="nucleotide sequence ID" value="NZ_PJNI01000002.1"/>
</dbReference>
<reference evidence="2 3" key="1">
    <citation type="submission" date="2017-12" db="EMBL/GenBank/DDBJ databases">
        <title>The draft genome sequence of Brumimicrobium saltpan LHR20.</title>
        <authorList>
            <person name="Do Z.-J."/>
            <person name="Luo H.-R."/>
        </authorList>
    </citation>
    <scope>NUCLEOTIDE SEQUENCE [LARGE SCALE GENOMIC DNA]</scope>
    <source>
        <strain evidence="2 3">LHR20</strain>
    </source>
</reference>
<dbReference type="OrthoDB" id="1120448at2"/>
<evidence type="ECO:0000313" key="2">
    <source>
        <dbReference type="EMBL" id="PKR81655.1"/>
    </source>
</evidence>
<dbReference type="Proteomes" id="UP000236654">
    <property type="component" value="Unassembled WGS sequence"/>
</dbReference>
<accession>A0A2I0R522</accession>
<evidence type="ECO:0000256" key="1">
    <source>
        <dbReference type="SAM" id="SignalP"/>
    </source>
</evidence>
<protein>
    <submittedName>
        <fullName evidence="2">Uncharacterized protein</fullName>
    </submittedName>
</protein>
<feature type="chain" id="PRO_5014169442" evidence="1">
    <location>
        <begin position="22"/>
        <end position="143"/>
    </location>
</feature>
<keyword evidence="3" id="KW-1185">Reference proteome</keyword>
<dbReference type="EMBL" id="PJNI01000002">
    <property type="protein sequence ID" value="PKR81655.1"/>
    <property type="molecule type" value="Genomic_DNA"/>
</dbReference>